<keyword evidence="4" id="KW-1185">Reference proteome</keyword>
<dbReference type="Proteomes" id="UP001501803">
    <property type="component" value="Unassembled WGS sequence"/>
</dbReference>
<dbReference type="InterPro" id="IPR028082">
    <property type="entry name" value="Peripla_BP_I"/>
</dbReference>
<name>A0ABP7KI35_9MICO</name>
<dbReference type="Gene3D" id="3.40.50.2300">
    <property type="match status" value="2"/>
</dbReference>
<accession>A0ABP7KI35</accession>
<dbReference type="EMBL" id="BAABCN010000004">
    <property type="protein sequence ID" value="GAA3878535.1"/>
    <property type="molecule type" value="Genomic_DNA"/>
</dbReference>
<organism evidence="3 4">
    <name type="scientific">Leifsonia kafniensis</name>
    <dbReference type="NCBI Taxonomy" id="475957"/>
    <lineage>
        <taxon>Bacteria</taxon>
        <taxon>Bacillati</taxon>
        <taxon>Actinomycetota</taxon>
        <taxon>Actinomycetes</taxon>
        <taxon>Micrococcales</taxon>
        <taxon>Microbacteriaceae</taxon>
        <taxon>Leifsonia</taxon>
    </lineage>
</organism>
<comment type="caution">
    <text evidence="3">The sequence shown here is derived from an EMBL/GenBank/DDBJ whole genome shotgun (WGS) entry which is preliminary data.</text>
</comment>
<sequence length="380" mass="40178">MHTPTPTRMRAAAIVAAGALLLTACSSAGAPAETSAASEGTSEAVEAANAFLAPWTGGAKAGLLIDEPLSQPIAEGTRVVYLDVGTPVSAVMWENLQAPAELLGLKLERVQTGRDAQSINTAMNTVVELAPDGVINITLDPVFFESQIKQLDAAGIPIASGSVMNTTEFGLPEAFNGPDWMKLNGEALGAAAVARSGGATELVFYNVPEFPFSEYELAGAQERIAALSPEATVRIVDIPIAELGSTAADRIVSDLQANPDTGYFMASVDEVQIGLPQKLELAGIDVDGIAMWTAPPNYEQISTGQQDATLGVDLSLMMWTVLDQLLREINGQEYTWPDVETRAAALTQIIDSENVPADPVAGYRAIEGYQEQFAENWLVN</sequence>
<dbReference type="RefSeq" id="WP_345065998.1">
    <property type="nucleotide sequence ID" value="NZ_BAABCN010000004.1"/>
</dbReference>
<dbReference type="SUPFAM" id="SSF53822">
    <property type="entry name" value="Periplasmic binding protein-like I"/>
    <property type="match status" value="1"/>
</dbReference>
<protein>
    <recommendedName>
        <fullName evidence="2">Periplasmic binding protein domain-containing protein</fullName>
    </recommendedName>
</protein>
<dbReference type="InterPro" id="IPR025997">
    <property type="entry name" value="SBP_2_dom"/>
</dbReference>
<feature type="signal peptide" evidence="1">
    <location>
        <begin position="1"/>
        <end position="28"/>
    </location>
</feature>
<evidence type="ECO:0000313" key="3">
    <source>
        <dbReference type="EMBL" id="GAA3878535.1"/>
    </source>
</evidence>
<feature type="domain" description="Periplasmic binding protein" evidence="2">
    <location>
        <begin position="89"/>
        <end position="333"/>
    </location>
</feature>
<gene>
    <name evidence="3" type="ORF">GCM10022381_21160</name>
</gene>
<proteinExistence type="predicted"/>
<dbReference type="Pfam" id="PF13407">
    <property type="entry name" value="Peripla_BP_4"/>
    <property type="match status" value="1"/>
</dbReference>
<keyword evidence="1" id="KW-0732">Signal</keyword>
<reference evidence="4" key="1">
    <citation type="journal article" date="2019" name="Int. J. Syst. Evol. Microbiol.">
        <title>The Global Catalogue of Microorganisms (GCM) 10K type strain sequencing project: providing services to taxonomists for standard genome sequencing and annotation.</title>
        <authorList>
            <consortium name="The Broad Institute Genomics Platform"/>
            <consortium name="The Broad Institute Genome Sequencing Center for Infectious Disease"/>
            <person name="Wu L."/>
            <person name="Ma J."/>
        </authorList>
    </citation>
    <scope>NUCLEOTIDE SEQUENCE [LARGE SCALE GENOMIC DNA]</scope>
    <source>
        <strain evidence="4">JCM 17021</strain>
    </source>
</reference>
<feature type="chain" id="PRO_5046100659" description="Periplasmic binding protein domain-containing protein" evidence="1">
    <location>
        <begin position="29"/>
        <end position="380"/>
    </location>
</feature>
<evidence type="ECO:0000313" key="4">
    <source>
        <dbReference type="Proteomes" id="UP001501803"/>
    </source>
</evidence>
<evidence type="ECO:0000259" key="2">
    <source>
        <dbReference type="Pfam" id="PF13407"/>
    </source>
</evidence>
<evidence type="ECO:0000256" key="1">
    <source>
        <dbReference type="SAM" id="SignalP"/>
    </source>
</evidence>